<dbReference type="GO" id="GO:0007032">
    <property type="term" value="P:endosome organization"/>
    <property type="evidence" value="ECO:0007669"/>
    <property type="project" value="InterPro"/>
</dbReference>
<dbReference type="InterPro" id="IPR025640">
    <property type="entry name" value="GYF_2"/>
</dbReference>
<dbReference type="CDD" id="cd17737">
    <property type="entry name" value="BRCT_TopBP1_rpt1"/>
    <property type="match status" value="1"/>
</dbReference>
<keyword evidence="6" id="KW-0234">DNA repair</keyword>
<feature type="compositionally biased region" description="Polar residues" evidence="9">
    <location>
        <begin position="2784"/>
        <end position="2799"/>
    </location>
</feature>
<evidence type="ECO:0000256" key="6">
    <source>
        <dbReference type="ARBA" id="ARBA00023204"/>
    </source>
</evidence>
<dbReference type="Gene3D" id="1.10.287.110">
    <property type="entry name" value="DnaJ domain"/>
    <property type="match status" value="1"/>
</dbReference>
<dbReference type="SMART" id="SM00271">
    <property type="entry name" value="DnaJ"/>
    <property type="match status" value="1"/>
</dbReference>
<keyword evidence="8" id="KW-0539">Nucleus</keyword>
<dbReference type="SUPFAM" id="SSF52113">
    <property type="entry name" value="BRCT domain"/>
    <property type="match status" value="7"/>
</dbReference>
<dbReference type="CDD" id="cd17727">
    <property type="entry name" value="BRCT_TopBP1_rpt6"/>
    <property type="match status" value="1"/>
</dbReference>
<evidence type="ECO:0000259" key="10">
    <source>
        <dbReference type="PROSITE" id="PS50076"/>
    </source>
</evidence>
<dbReference type="CDD" id="cd17731">
    <property type="entry name" value="BRCT_TopBP1_rpt2_like"/>
    <property type="match status" value="1"/>
</dbReference>
<feature type="domain" description="BRCT" evidence="11">
    <location>
        <begin position="3395"/>
        <end position="3492"/>
    </location>
</feature>
<evidence type="ECO:0000313" key="12">
    <source>
        <dbReference type="EMBL" id="RXM98913.1"/>
    </source>
</evidence>
<dbReference type="GO" id="GO:0005634">
    <property type="term" value="C:nucleus"/>
    <property type="evidence" value="ECO:0007669"/>
    <property type="project" value="UniProtKB-SubCell"/>
</dbReference>
<keyword evidence="4" id="KW-0677">Repeat</keyword>
<evidence type="ECO:0000256" key="9">
    <source>
        <dbReference type="SAM" id="MobiDB-lite"/>
    </source>
</evidence>
<dbReference type="FunFam" id="3.40.50.10190:FF:000021">
    <property type="entry name" value="DNA topoisomerase II binding protein 1"/>
    <property type="match status" value="1"/>
</dbReference>
<feature type="domain" description="BRCT" evidence="11">
    <location>
        <begin position="2685"/>
        <end position="2782"/>
    </location>
</feature>
<dbReference type="SUPFAM" id="SSF46565">
    <property type="entry name" value="Chaperone J-domain"/>
    <property type="match status" value="1"/>
</dbReference>
<dbReference type="CDD" id="cd17718">
    <property type="entry name" value="BRCT_TopBP1_rpt3"/>
    <property type="match status" value="1"/>
</dbReference>
<comment type="caution">
    <text evidence="12">The sequence shown here is derived from an EMBL/GenBank/DDBJ whole genome shotgun (WGS) entry which is preliminary data.</text>
</comment>
<gene>
    <name evidence="12" type="ORF">EOD39_12453</name>
</gene>
<dbReference type="Gene3D" id="1.25.10.10">
    <property type="entry name" value="Leucine-rich Repeat Variant"/>
    <property type="match status" value="2"/>
</dbReference>
<dbReference type="InterPro" id="IPR001623">
    <property type="entry name" value="DnaJ_domain"/>
</dbReference>
<dbReference type="FunFam" id="3.40.50.10190:FF:000023">
    <property type="entry name" value="DNA topoisomerase II binding protein 1"/>
    <property type="match status" value="1"/>
</dbReference>
<comment type="subcellular location">
    <subcellularLocation>
        <location evidence="2">Cytoplasm</location>
        <location evidence="2">Cytoskeleton</location>
        <location evidence="2">Microtubule organizing center</location>
        <location evidence="2">Centrosome</location>
    </subcellularLocation>
    <subcellularLocation>
        <location evidence="1">Nucleus</location>
    </subcellularLocation>
</comment>
<dbReference type="PANTHER" id="PTHR36983">
    <property type="entry name" value="DNAJ HOMOLOG SUBFAMILY C MEMBER 13"/>
    <property type="match status" value="1"/>
</dbReference>
<feature type="domain" description="BRCT" evidence="11">
    <location>
        <begin position="2950"/>
        <end position="3041"/>
    </location>
</feature>
<keyword evidence="7" id="KW-0206">Cytoskeleton</keyword>
<dbReference type="InterPro" id="IPR059215">
    <property type="entry name" value="BRCT2_TopBP1-like"/>
</dbReference>
<feature type="compositionally biased region" description="Basic and acidic residues" evidence="9">
    <location>
        <begin position="3095"/>
        <end position="3109"/>
    </location>
</feature>
<dbReference type="CDD" id="cd17749">
    <property type="entry name" value="BRCT_TopBP1_rpt4"/>
    <property type="match status" value="1"/>
</dbReference>
<evidence type="ECO:0000256" key="8">
    <source>
        <dbReference type="ARBA" id="ARBA00023242"/>
    </source>
</evidence>
<dbReference type="GO" id="GO:0005813">
    <property type="term" value="C:centrosome"/>
    <property type="evidence" value="ECO:0007669"/>
    <property type="project" value="UniProtKB-SubCell"/>
</dbReference>
<dbReference type="InterPro" id="IPR045802">
    <property type="entry name" value="GRV2/DNAJC13_N"/>
</dbReference>
<dbReference type="FunFam" id="3.40.50.10190:FF:000020">
    <property type="entry name" value="DNA topoisomerase II binding protein 1"/>
    <property type="match status" value="1"/>
</dbReference>
<evidence type="ECO:0000259" key="11">
    <source>
        <dbReference type="PROSITE" id="PS50172"/>
    </source>
</evidence>
<dbReference type="GO" id="GO:2000641">
    <property type="term" value="P:regulation of early endosome to late endosome transport"/>
    <property type="evidence" value="ECO:0007669"/>
    <property type="project" value="InterPro"/>
</dbReference>
<dbReference type="FunFam" id="3.40.50.10190:FF:000028">
    <property type="entry name" value="DNA topoisomerase 2-binding protein 1 isoform X1"/>
    <property type="match status" value="1"/>
</dbReference>
<dbReference type="InterPro" id="IPR001357">
    <property type="entry name" value="BRCT_dom"/>
</dbReference>
<dbReference type="InterPro" id="IPR016024">
    <property type="entry name" value="ARM-type_fold"/>
</dbReference>
<dbReference type="InterPro" id="IPR057595">
    <property type="entry name" value="TopB1_SLF1_BRCT"/>
</dbReference>
<dbReference type="Pfam" id="PF23294">
    <property type="entry name" value="BRCT_TopB1_SLF1"/>
    <property type="match status" value="1"/>
</dbReference>
<dbReference type="FunFam" id="1.25.10.10:FF:000072">
    <property type="entry name" value="dnaJ homolog subfamily C member 13 isoform X2"/>
    <property type="match status" value="1"/>
</dbReference>
<dbReference type="FunFam" id="1.25.10.10:FF:000133">
    <property type="entry name" value="DnaJ heat shock protein family (Hsp40) member C13"/>
    <property type="match status" value="1"/>
</dbReference>
<dbReference type="PROSITE" id="PS50076">
    <property type="entry name" value="DNAJ_2"/>
    <property type="match status" value="1"/>
</dbReference>
<dbReference type="PANTHER" id="PTHR36983:SF2">
    <property type="entry name" value="DNAJ HOMOLOG SUBFAMILY C MEMBER 13"/>
    <property type="match status" value="1"/>
</dbReference>
<dbReference type="CDD" id="cd17728">
    <property type="entry name" value="BRCT_TopBP1_rpt8"/>
    <property type="match status" value="1"/>
</dbReference>
<organism evidence="12 13">
    <name type="scientific">Acipenser ruthenus</name>
    <name type="common">Sterlet sturgeon</name>
    <dbReference type="NCBI Taxonomy" id="7906"/>
    <lineage>
        <taxon>Eukaryota</taxon>
        <taxon>Metazoa</taxon>
        <taxon>Chordata</taxon>
        <taxon>Craniata</taxon>
        <taxon>Vertebrata</taxon>
        <taxon>Euteleostomi</taxon>
        <taxon>Actinopterygii</taxon>
        <taxon>Chondrostei</taxon>
        <taxon>Acipenseriformes</taxon>
        <taxon>Acipenseridae</taxon>
        <taxon>Acipenser</taxon>
    </lineage>
</organism>
<dbReference type="GO" id="GO:0010008">
    <property type="term" value="C:endosome membrane"/>
    <property type="evidence" value="ECO:0007669"/>
    <property type="project" value="TreeGrafter"/>
</dbReference>
<evidence type="ECO:0000256" key="7">
    <source>
        <dbReference type="ARBA" id="ARBA00023212"/>
    </source>
</evidence>
<evidence type="ECO:0000256" key="2">
    <source>
        <dbReference type="ARBA" id="ARBA00004300"/>
    </source>
</evidence>
<proteinExistence type="predicted"/>
<dbReference type="InterPro" id="IPR049936">
    <property type="entry name" value="TopBP1_BRCT_8"/>
</dbReference>
<name>A0A662YSK2_ACIRT</name>
<feature type="domain" description="BRCT" evidence="11">
    <location>
        <begin position="2258"/>
        <end position="2347"/>
    </location>
</feature>
<evidence type="ECO:0000256" key="4">
    <source>
        <dbReference type="ARBA" id="ARBA00022737"/>
    </source>
</evidence>
<feature type="region of interest" description="Disordered" evidence="9">
    <location>
        <begin position="3510"/>
        <end position="3529"/>
    </location>
</feature>
<dbReference type="FunFam" id="3.40.50.10190:FF:000022">
    <property type="entry name" value="DNA topoisomerase II binding protein 1"/>
    <property type="match status" value="1"/>
</dbReference>
<evidence type="ECO:0000313" key="13">
    <source>
        <dbReference type="Proteomes" id="UP000289886"/>
    </source>
</evidence>
<dbReference type="SMART" id="SM00292">
    <property type="entry name" value="BRCT"/>
    <property type="match status" value="7"/>
</dbReference>
<reference evidence="12 13" key="1">
    <citation type="submission" date="2019-01" db="EMBL/GenBank/DDBJ databases">
        <title>Draft Genome and Complete Hox-Cluster Characterization of the Sterlet Sturgeon (Acipenser ruthenus).</title>
        <authorList>
            <person name="Wei Q."/>
        </authorList>
    </citation>
    <scope>NUCLEOTIDE SEQUENCE [LARGE SCALE GENOMIC DNA]</scope>
    <source>
        <strain evidence="12">WHYD16114868_AA</strain>
        <tissue evidence="12">Blood</tissue>
    </source>
</reference>
<protein>
    <submittedName>
        <fullName evidence="12">DnaJ-like subfamily C member 13</fullName>
    </submittedName>
</protein>
<dbReference type="GO" id="GO:0006898">
    <property type="term" value="P:receptor-mediated endocytosis"/>
    <property type="evidence" value="ECO:0007669"/>
    <property type="project" value="TreeGrafter"/>
</dbReference>
<keyword evidence="13" id="KW-1185">Reference proteome</keyword>
<dbReference type="FunFam" id="3.40.50.10190:FF:000010">
    <property type="entry name" value="DNA topoisomerase II binding protein 1"/>
    <property type="match status" value="1"/>
</dbReference>
<dbReference type="Gene3D" id="3.40.50.10190">
    <property type="entry name" value="BRCT domain"/>
    <property type="match status" value="9"/>
</dbReference>
<feature type="domain" description="BRCT" evidence="11">
    <location>
        <begin position="2592"/>
        <end position="2677"/>
    </location>
</feature>
<evidence type="ECO:0000256" key="5">
    <source>
        <dbReference type="ARBA" id="ARBA00022763"/>
    </source>
</evidence>
<dbReference type="FunFam" id="1.10.287.110:FF:000007">
    <property type="entry name" value="DnaJ (Hsp40) homolog, subfamily C, member 13"/>
    <property type="match status" value="1"/>
</dbReference>
<dbReference type="Pfam" id="PF12738">
    <property type="entry name" value="PTCB-BRCT"/>
    <property type="match status" value="2"/>
</dbReference>
<dbReference type="InterPro" id="IPR049542">
    <property type="entry name" value="TopBP1-like_BRCT0"/>
</dbReference>
<dbReference type="PROSITE" id="PS50172">
    <property type="entry name" value="BRCT"/>
    <property type="match status" value="7"/>
</dbReference>
<sequence length="3529" mass="398059">MCHFEIPGTCLDGHCAATALRYKRVFSVGTHGISTYNPTTLEVTNQWPYGDICGITPVGKGQGTEFNLTFRKGSGKKSETLKFSTEHRTELLTEALRFRTDFSEGKITGRRYNCYKHHWSDTRKSVVLEVTPGGIDQIDPSTNKINCSYDYRNIEGFAEVSDYQGGFCILYGGFSRLHLFASEQRDDIIKSAIEHAGNYIGITLRTRKDPIEFEQYVNHRLGKYSTDDSITSLAEFVVQKLSSRHSEPVKRIMALTETCLVERDPASYNIVTLKPFEEIFALVCDVANPQLFTIEFIRGQIRNYSSTERDSLMASLLDGVRASGNRDVCVKMAPTHKAQRWGLLSTPVDEEVESLHLKFLAAPPNGNFADAVFRFNANISYSGVLHAVTQDGLFSENKEKLINNAITALLSQEGDLTVHNAELESQFQAVRRLVASKAGFQAFTQLPKFRERLGVKTVKALKRNNDGVTHAAIDMLCALMCPMHDDYDLRQEQLNKASLLSSKKFLENLLEKFNIHVDHGTGALVISSLLDFLTFALCAPYSETTEGQQFDMLLEMVASNGRTLFKLFQHPSMAIVKGAGLVMKAIIEEGDKEIATKMQDFALSEGALPRHLHTSMFTISSDQRMLTNRQLSRHLVGLWTAEHSTALNLLQRILDQYGRFNKVPEWQRLAGKAAKEVEKFAKEKVDLVLLHWRDRMGIAQKEVDHARSNLIWNYKTREELRDALEGEMRAFNIDRELGSASVISWNHQEFEVKYECLSDEIKIGDYYLRLLLEEDEDEEAGAIKRSYEFFNELYHRFLLTPKVNMKCLCLQALAIVYGKCYEEIGPFTDTKYIVGMLDRMQEFWKSNVLTPKTRCWAQGMDGWRPLQAIPQLKWCLLATGQAVLNETDLATLILNMLITMCSYFPSRDQENAIIRPLPRAKRLLSDNTCLPHIVQLLLTFDPILVEKVANVLHHIMQDNPHLPRMYLNGVFFFIMMYTGSNVLPIARFLKYAHLKQAFKSEEAKSQDIVQRSILGHILPEAMVCYLENYEPEKFSEIFLGEFDTPEAIWSSEMRRLMIEKIAAHLADFSPRLQSNTRALYQYCPIPSINYPQLENELFCNIYYLKHLCDAQRFPDWPIKEPVKLLKDTLESWKKEVEKKPPSMSVDDAYEVLNLPKGQGQHDESKIRKAYFRLAQKYHPDKNPEGRDMFENVNKAYEFLCTKSGRIVDGPDPENIILILKAQSILFNRHKEDLEPYKYAGYPMLIKTLTMETTDDQLFSKTSPLLPAAAELAFHTVNCSALNAEELRRENGIEVLQEALSRCVAVLTASSKPDDMAVQVCGHIYKCYSVAAQFEECRENIVELPNIIRDLCRVLYYGKKIPRMATLAVECVSSFAVDYFLQTHMFHAGVLWHLLGYLFNYDYTLEESGIQKCEDTNQQEVANSLAKLSLVSLSRLGGYILEEDGPPENPTVRKSLAAMLTPYIASKLSKTTPTEVLKLLNSNSENPYLIWNNGTRAELLEFLETQQEGIIKRGDCDKSFGAEFVFSEHGKELIVGEIFVRVYNEQPTFPLEFPKAFAASLLDYIGSQAQYLHTLMAITQTGKVESDQHGERLRWVEMALEALRNVIKNNPGSETECMGHFKLIFSLLRVHGAGMVQQLSLEVVNIVTSNQECVSNIAESLVLSNLLPLLHSLPSSRQLVLETLYALTSNTKIIKEAMAKGALIYLLDMFCNSTHPQVRSQTAELFAKMTSDKLIGPKVRLTLIKFLPGVFMDAMRDNSEAAVHIFEGTHENPELIWNDNSREKVSTTVREMMLEHFRQQKDNPDVNWKASEKMYYLPEEFTVAYGSAQGELSVGGVFLRIFIAQPGWVLRKPREFLVSLFEKLTELLGKNNPNNETLETVTTATVCLFSTQTQLADQVPPLGHLPKILQALNHKNNTIPKSSIRIIHALSDNEICVRAMASLETIGPLMTGMKVRSDMVGLACEALNRMFQKEQTDLVAQALRVELVPYLLRLLEGIGLETLDNPAATKAQIVKALKSMTCSLQHGEQVNEILSHSNVWSAFKDQKHDLFISESQTAGYLTGRMSKVDKDQFFVKFVQNLEQSSDLATKAYDAIRELQSEEFLQTVDEEAALLLQQKDKSLYISDYFSGPAFIHLKKLGCRIVGPLVVLFCLQQQRSVPKAEHPVYNMAMADVTISCTSLEKETREEVSKLVRLMGGCVFRDLNVSVTHLIAGEVGSKKYVVAANLGRPILLPSWVKACWEKSQDSLFRYTDLSMDEYLCPIFRGCTICVTGLTNLDRKEVQRLVVEHGGQYTGQLKMNECTHLIVQEPKGQKYECAQKWNVYCVSIHWLFSSIEKRFCQDESNYKVEPTTEREQCPNTSTPTGCGKKQDVSSASLHLGVSQISNISVSCINESAGNNLEMLDRGVFNAQDDLLDGCKIYLCGFGGKKLDKLRRLINSGGGLRFNQLSEDVTHIIMGEKDEDVKQFLSKESHRPHIVTVKWLLESFSKGCLLPEEKYFHLDYLSPAPSAVEPPVHMPAPQRLNTGVERKAAVAVSPGREQRKDEDLLSQYLEKDKTVVEAGDRSCDDATRVTMLETDPSSNTMQGEAATVLEEGGLFSGKWFLIVGFSGEDEACLAELIKEHAGKVLEARSRAIADYAVVPLLGCEVESTVGDVVTNTWLAMCIEQQILLDLQMNPMFTPVAVVEGSTPLKDCVLSVSQFTGVERDSLVYLAELLGARVQEFFVRKANQRKGMLASTHLVLKEPEGSKYEAAKKWNMPAVTMHWVLDSAHTGRRAEEDRFLVENSGSPENEESYTGGTQKQEKLRMSMRSPEIPLARLNASKNTVVTPLDMNRFQSKAFQSVISRPDGGKVTPGIECRALQREPSLQFDTPSRFLCRDQLFKPSFDIKDAMAALETPGGPWQQSRKTSTPLSEVIGRNMKVALANSTRNNMATVTASPQLATPEPQKVEEKPKPLAGIIICVSKKLIKKQSELNATAASLGADYRWSYDETVTHFIYQGRQNDTSREYKAVKERGVHIVSQHWLQACAEEQRLVPESLYPYTYNPKLSLNLSQVQDRRVSTSRSPPSIPYCNNLEQNCEQDKSYVPLDREEELTEETRNHREDRNPEKTSLENLEKGDLAEAFEMRENLQRQLQEIMSATKLPKGQWVSLAALQNSPQTPESVGHSGRNGRSWALEALRHSRRAIMDMNTEPSQYEQITWDDPTAREERARLASNLQWPGSPSQHSPQNHQINILNAEDDIPQHKESSTDSKLAGFATCELDETNKNKTAKSPGPLKVETPPKDCIILKPQAPSIAFHLANPLVAPPPKGQEKKGVKIQPVFQLSSLNPQERIDYCHLIEELGGVVLEKQCFDPSCTHIIVGHPMRNEKYLASMAAGKWILHRSYLEACRAAGHFIEGAFSGWKVILNIDQAREAGFRRLLQSGGAKVFPGHSPSMYKDSSHLFADFSKLKAEDPRVNVVEAAAQKVNCLKPEYIADYLMQDPPPPMENYCLPEAAQYLQNRLESSKYITSRKREASGDASVVKKSRIN</sequence>
<dbReference type="FunFam" id="3.40.50.10190:FF:000029">
    <property type="entry name" value="DNA topoisomerase II binding protein 1"/>
    <property type="match status" value="1"/>
</dbReference>
<dbReference type="Proteomes" id="UP000289886">
    <property type="component" value="Unassembled WGS sequence"/>
</dbReference>
<dbReference type="InterPro" id="IPR011989">
    <property type="entry name" value="ARM-like"/>
</dbReference>
<dbReference type="InterPro" id="IPR044978">
    <property type="entry name" value="GRV2/DNAJC13"/>
</dbReference>
<dbReference type="Pfam" id="PF00226">
    <property type="entry name" value="DnaJ"/>
    <property type="match status" value="1"/>
</dbReference>
<dbReference type="Pfam" id="PF21298">
    <property type="entry name" value="TopBP1_BRCT0"/>
    <property type="match status" value="1"/>
</dbReference>
<dbReference type="Pfam" id="PF14237">
    <property type="entry name" value="GYF_2"/>
    <property type="match status" value="1"/>
</dbReference>
<dbReference type="GO" id="GO:0006281">
    <property type="term" value="P:DNA repair"/>
    <property type="evidence" value="ECO:0007669"/>
    <property type="project" value="UniProtKB-KW"/>
</dbReference>
<dbReference type="Pfam" id="PF00533">
    <property type="entry name" value="BRCT"/>
    <property type="match status" value="4"/>
</dbReference>
<feature type="region of interest" description="Disordered" evidence="9">
    <location>
        <begin position="3090"/>
        <end position="3109"/>
    </location>
</feature>
<dbReference type="CDD" id="cd06257">
    <property type="entry name" value="DnaJ"/>
    <property type="match status" value="1"/>
</dbReference>
<dbReference type="EMBL" id="SCEB01000523">
    <property type="protein sequence ID" value="RXM98913.1"/>
    <property type="molecule type" value="Genomic_DNA"/>
</dbReference>
<feature type="domain" description="J" evidence="10">
    <location>
        <begin position="1147"/>
        <end position="1204"/>
    </location>
</feature>
<dbReference type="InterPro" id="IPR036869">
    <property type="entry name" value="J_dom_sf"/>
</dbReference>
<feature type="domain" description="BRCT" evidence="11">
    <location>
        <begin position="2409"/>
        <end position="2499"/>
    </location>
</feature>
<dbReference type="Pfam" id="PF19432">
    <property type="entry name" value="RME-8_N"/>
    <property type="match status" value="2"/>
</dbReference>
<dbReference type="InterPro" id="IPR036420">
    <property type="entry name" value="BRCT_dom_sf"/>
</dbReference>
<dbReference type="CDD" id="cd18434">
    <property type="entry name" value="BRCT_TopBP1_rpt5"/>
    <property type="match status" value="1"/>
</dbReference>
<evidence type="ECO:0000256" key="1">
    <source>
        <dbReference type="ARBA" id="ARBA00004123"/>
    </source>
</evidence>
<keyword evidence="5" id="KW-0227">DNA damage</keyword>
<dbReference type="SUPFAM" id="SSF48371">
    <property type="entry name" value="ARM repeat"/>
    <property type="match status" value="2"/>
</dbReference>
<dbReference type="InterPro" id="IPR044737">
    <property type="entry name" value="TopBP1_BRCT_1"/>
</dbReference>
<keyword evidence="3" id="KW-0963">Cytoplasm</keyword>
<accession>A0A662YSK2</accession>
<evidence type="ECO:0000256" key="3">
    <source>
        <dbReference type="ARBA" id="ARBA00022490"/>
    </source>
</evidence>
<dbReference type="CDD" id="cd17738">
    <property type="entry name" value="BRCT_TopBP1_rpt7"/>
    <property type="match status" value="1"/>
</dbReference>
<feature type="region of interest" description="Disordered" evidence="9">
    <location>
        <begin position="2781"/>
        <end position="2803"/>
    </location>
</feature>
<feature type="domain" description="BRCT" evidence="11">
    <location>
        <begin position="2165"/>
        <end position="2244"/>
    </location>
</feature>